<evidence type="ECO:0000313" key="2">
    <source>
        <dbReference type="EMBL" id="KAK0513839.1"/>
    </source>
</evidence>
<dbReference type="Proteomes" id="UP001166286">
    <property type="component" value="Unassembled WGS sequence"/>
</dbReference>
<accession>A0AA39V6A7</accession>
<dbReference type="EMBL" id="JAFEKC020000006">
    <property type="protein sequence ID" value="KAK0513839.1"/>
    <property type="molecule type" value="Genomic_DNA"/>
</dbReference>
<reference evidence="2" key="1">
    <citation type="submission" date="2023-03" db="EMBL/GenBank/DDBJ databases">
        <title>Complete genome of Cladonia borealis.</title>
        <authorList>
            <person name="Park H."/>
        </authorList>
    </citation>
    <scope>NUCLEOTIDE SEQUENCE</scope>
    <source>
        <strain evidence="2">ANT050790</strain>
    </source>
</reference>
<keyword evidence="3" id="KW-1185">Reference proteome</keyword>
<feature type="signal peptide" evidence="1">
    <location>
        <begin position="1"/>
        <end position="23"/>
    </location>
</feature>
<protein>
    <submittedName>
        <fullName evidence="2">Uncharacterized protein</fullName>
    </submittedName>
</protein>
<evidence type="ECO:0000256" key="1">
    <source>
        <dbReference type="SAM" id="SignalP"/>
    </source>
</evidence>
<name>A0AA39V6A7_9LECA</name>
<gene>
    <name evidence="2" type="ORF">JMJ35_003561</name>
</gene>
<keyword evidence="1" id="KW-0732">Signal</keyword>
<sequence>MFVPAISTLLWVLVYSWPAEVISNPLNVATSPAGLHILEAPQVANVTSYPELLITQAVNDSGSEAFPIPGTNYKVTLTNPTIERTIAVEALQDLLRRVINTCQTQIAGGRASTVPYALRLIGPAPDNLRFVWSNPDDDQRGSFAQLPDIFMFLLFISTTERIPWPNPWSGQAFFYVVSWAADPDRPEMVGKGRVGI</sequence>
<organism evidence="2 3">
    <name type="scientific">Cladonia borealis</name>
    <dbReference type="NCBI Taxonomy" id="184061"/>
    <lineage>
        <taxon>Eukaryota</taxon>
        <taxon>Fungi</taxon>
        <taxon>Dikarya</taxon>
        <taxon>Ascomycota</taxon>
        <taxon>Pezizomycotina</taxon>
        <taxon>Lecanoromycetes</taxon>
        <taxon>OSLEUM clade</taxon>
        <taxon>Lecanoromycetidae</taxon>
        <taxon>Lecanorales</taxon>
        <taxon>Lecanorineae</taxon>
        <taxon>Cladoniaceae</taxon>
        <taxon>Cladonia</taxon>
    </lineage>
</organism>
<evidence type="ECO:0000313" key="3">
    <source>
        <dbReference type="Proteomes" id="UP001166286"/>
    </source>
</evidence>
<comment type="caution">
    <text evidence="2">The sequence shown here is derived from an EMBL/GenBank/DDBJ whole genome shotgun (WGS) entry which is preliminary data.</text>
</comment>
<proteinExistence type="predicted"/>
<feature type="chain" id="PRO_5041219982" evidence="1">
    <location>
        <begin position="24"/>
        <end position="196"/>
    </location>
</feature>
<dbReference type="AlphaFoldDB" id="A0AA39V6A7"/>